<protein>
    <submittedName>
        <fullName evidence="2">Uncharacterized protein</fullName>
    </submittedName>
</protein>
<name>A0A0M3HXV9_ASCLU</name>
<reference evidence="2" key="1">
    <citation type="submission" date="2017-02" db="UniProtKB">
        <authorList>
            <consortium name="WormBaseParasite"/>
        </authorList>
    </citation>
    <scope>IDENTIFICATION</scope>
</reference>
<evidence type="ECO:0000313" key="1">
    <source>
        <dbReference type="Proteomes" id="UP000036681"/>
    </source>
</evidence>
<dbReference type="Proteomes" id="UP000036681">
    <property type="component" value="Unplaced"/>
</dbReference>
<organism evidence="1 2">
    <name type="scientific">Ascaris lumbricoides</name>
    <name type="common">Giant roundworm</name>
    <dbReference type="NCBI Taxonomy" id="6252"/>
    <lineage>
        <taxon>Eukaryota</taxon>
        <taxon>Metazoa</taxon>
        <taxon>Ecdysozoa</taxon>
        <taxon>Nematoda</taxon>
        <taxon>Chromadorea</taxon>
        <taxon>Rhabditida</taxon>
        <taxon>Spirurina</taxon>
        <taxon>Ascaridomorpha</taxon>
        <taxon>Ascaridoidea</taxon>
        <taxon>Ascarididae</taxon>
        <taxon>Ascaris</taxon>
    </lineage>
</organism>
<dbReference type="WBParaSite" id="ALUE_0000823801-mRNA-1">
    <property type="protein sequence ID" value="ALUE_0000823801-mRNA-1"/>
    <property type="gene ID" value="ALUE_0000823801"/>
</dbReference>
<dbReference type="AlphaFoldDB" id="A0A0M3HXV9"/>
<evidence type="ECO:0000313" key="2">
    <source>
        <dbReference type="WBParaSite" id="ALUE_0000823801-mRNA-1"/>
    </source>
</evidence>
<keyword evidence="1" id="KW-1185">Reference proteome</keyword>
<sequence length="112" mass="12905">MGEPMCAAHDVTDKMRASWSVELLELKWWRAGRRMVWRVWVLANIRNKSSPGGFIAKTSTMRLARCESCPIRLIHNSFHSLANTYAVALSHCTSRYLKSHSFAFPTLQHSLW</sequence>
<proteinExistence type="predicted"/>
<accession>A0A0M3HXV9</accession>